<organism evidence="1 3">
    <name type="scientific">Agrilus planipennis</name>
    <name type="common">Emerald ash borer</name>
    <name type="synonym">Agrilus marcopoli</name>
    <dbReference type="NCBI Taxonomy" id="224129"/>
    <lineage>
        <taxon>Eukaryota</taxon>
        <taxon>Metazoa</taxon>
        <taxon>Ecdysozoa</taxon>
        <taxon>Arthropoda</taxon>
        <taxon>Hexapoda</taxon>
        <taxon>Insecta</taxon>
        <taxon>Pterygota</taxon>
        <taxon>Neoptera</taxon>
        <taxon>Endopterygota</taxon>
        <taxon>Coleoptera</taxon>
        <taxon>Polyphaga</taxon>
        <taxon>Elateriformia</taxon>
        <taxon>Buprestoidea</taxon>
        <taxon>Buprestidae</taxon>
        <taxon>Agrilinae</taxon>
        <taxon>Agrilus</taxon>
    </lineage>
</organism>
<proteinExistence type="predicted"/>
<name>A0A1W4X8A7_AGRPL</name>
<reference evidence="2 3" key="1">
    <citation type="submission" date="2025-04" db="UniProtKB">
        <authorList>
            <consortium name="RefSeq"/>
        </authorList>
    </citation>
    <scope>IDENTIFICATION</scope>
    <source>
        <tissue evidence="2 3">Entire body</tissue>
    </source>
</reference>
<dbReference type="RefSeq" id="XP_018329065.1">
    <property type="nucleotide sequence ID" value="XM_018473563.1"/>
</dbReference>
<keyword evidence="1" id="KW-1185">Reference proteome</keyword>
<dbReference type="Proteomes" id="UP000192223">
    <property type="component" value="Unplaced"/>
</dbReference>
<dbReference type="RefSeq" id="XP_018329072.1">
    <property type="nucleotide sequence ID" value="XM_018473570.1"/>
</dbReference>
<accession>A0A1W4X8A7</accession>
<evidence type="ECO:0000313" key="3">
    <source>
        <dbReference type="RefSeq" id="XP_018329072.1"/>
    </source>
</evidence>
<evidence type="ECO:0000313" key="1">
    <source>
        <dbReference type="Proteomes" id="UP000192223"/>
    </source>
</evidence>
<dbReference type="GeneID" id="108739583"/>
<dbReference type="AlphaFoldDB" id="A0A1W4X8A7"/>
<protein>
    <submittedName>
        <fullName evidence="2 3">Uncharacterized protein LOC108739583</fullName>
    </submittedName>
</protein>
<gene>
    <name evidence="2 3" type="primary">LOC108739583</name>
</gene>
<sequence>MVKFKRWVSVVMVIGLTRATHHIVRVTILAVLGLAGLYMLHTLAQDFQKIYQQIQNGQGPGRAILNTIASNPIYRNIRNNIGKTIADTLASGSPFRQASQRRDDVRKTLCADGLSTYCDLNDFNRDFDKSIGEYRAPIGALYGGHFGGETEEFKDNNKGLSSYSTKSDSKEFIAKNQNWGFTVGTSGDHSAGYVLTKRSVPSESKEYSESSNSAISDSSSTFNYPEINWEKVLSRDPASCARSLICQLAATSEKELEIDEESILNIVRIATKKEDWASKQLREALKYGETTKSITLCERYYILCPYSGKTMMKILRFFGGSS</sequence>
<dbReference type="KEGG" id="apln:108739583"/>
<evidence type="ECO:0000313" key="2">
    <source>
        <dbReference type="RefSeq" id="XP_018329065.1"/>
    </source>
</evidence>
<dbReference type="OrthoDB" id="6340939at2759"/>